<evidence type="ECO:0000256" key="3">
    <source>
        <dbReference type="SAM" id="MobiDB-lite"/>
    </source>
</evidence>
<gene>
    <name evidence="5" type="ORF">WAB15_24360</name>
</gene>
<dbReference type="InterPro" id="IPR041698">
    <property type="entry name" value="Methyltransf_25"/>
</dbReference>
<dbReference type="Gene3D" id="3.40.50.150">
    <property type="entry name" value="Vaccinia Virus protein VP39"/>
    <property type="match status" value="1"/>
</dbReference>
<keyword evidence="1 5" id="KW-0489">Methyltransferase</keyword>
<dbReference type="PANTHER" id="PTHR43861:SF1">
    <property type="entry name" value="TRANS-ACONITATE 2-METHYLTRANSFERASE"/>
    <property type="match status" value="1"/>
</dbReference>
<evidence type="ECO:0000313" key="5">
    <source>
        <dbReference type="EMBL" id="WXK78863.1"/>
    </source>
</evidence>
<keyword evidence="2" id="KW-0808">Transferase</keyword>
<evidence type="ECO:0000313" key="6">
    <source>
        <dbReference type="Proteomes" id="UP001626628"/>
    </source>
</evidence>
<evidence type="ECO:0000259" key="4">
    <source>
        <dbReference type="Pfam" id="PF13649"/>
    </source>
</evidence>
<dbReference type="CDD" id="cd02440">
    <property type="entry name" value="AdoMet_MTases"/>
    <property type="match status" value="1"/>
</dbReference>
<proteinExistence type="predicted"/>
<feature type="domain" description="Methyltransferase" evidence="4">
    <location>
        <begin position="76"/>
        <end position="170"/>
    </location>
</feature>
<protein>
    <submittedName>
        <fullName evidence="5">Methyltransferase domain-containing protein</fullName>
    </submittedName>
</protein>
<feature type="compositionally biased region" description="Basic and acidic residues" evidence="3">
    <location>
        <begin position="1"/>
        <end position="21"/>
    </location>
</feature>
<dbReference type="RefSeq" id="WP_407287543.1">
    <property type="nucleotide sequence ID" value="NZ_CP147982.1"/>
</dbReference>
<dbReference type="InterPro" id="IPR029063">
    <property type="entry name" value="SAM-dependent_MTases_sf"/>
</dbReference>
<dbReference type="EMBL" id="CP147982">
    <property type="protein sequence ID" value="WXK78863.1"/>
    <property type="molecule type" value="Genomic_DNA"/>
</dbReference>
<dbReference type="Proteomes" id="UP001626628">
    <property type="component" value="Chromosome"/>
</dbReference>
<evidence type="ECO:0000256" key="2">
    <source>
        <dbReference type="ARBA" id="ARBA00022679"/>
    </source>
</evidence>
<dbReference type="GO" id="GO:0032259">
    <property type="term" value="P:methylation"/>
    <property type="evidence" value="ECO:0007669"/>
    <property type="project" value="UniProtKB-KW"/>
</dbReference>
<keyword evidence="6" id="KW-1185">Reference proteome</keyword>
<evidence type="ECO:0000256" key="1">
    <source>
        <dbReference type="ARBA" id="ARBA00022603"/>
    </source>
</evidence>
<accession>A0ABZ2QS24</accession>
<feature type="region of interest" description="Disordered" evidence="3">
    <location>
        <begin position="1"/>
        <end position="36"/>
    </location>
</feature>
<organism evidence="5 6">
    <name type="scientific">Streptomyces sirii</name>
    <dbReference type="NCBI Taxonomy" id="3127701"/>
    <lineage>
        <taxon>Bacteria</taxon>
        <taxon>Bacillati</taxon>
        <taxon>Actinomycetota</taxon>
        <taxon>Actinomycetes</taxon>
        <taxon>Kitasatosporales</taxon>
        <taxon>Streptomycetaceae</taxon>
        <taxon>Streptomyces</taxon>
    </lineage>
</organism>
<dbReference type="SUPFAM" id="SSF53335">
    <property type="entry name" value="S-adenosyl-L-methionine-dependent methyltransferases"/>
    <property type="match status" value="1"/>
</dbReference>
<dbReference type="GO" id="GO:0008168">
    <property type="term" value="F:methyltransferase activity"/>
    <property type="evidence" value="ECO:0007669"/>
    <property type="project" value="UniProtKB-KW"/>
</dbReference>
<dbReference type="Pfam" id="PF13649">
    <property type="entry name" value="Methyltransf_25"/>
    <property type="match status" value="1"/>
</dbReference>
<dbReference type="PANTHER" id="PTHR43861">
    <property type="entry name" value="TRANS-ACONITATE 2-METHYLTRANSFERASE-RELATED"/>
    <property type="match status" value="1"/>
</dbReference>
<sequence>MTHDDHGHGDHGHPSHDDHGHTSHAGHGSHSSHHTHDNDDFDWAAMADLLELEGETHSPYVRQALAELAQPTPRRILDIGSGPGVAACRLAAVFPDAEVTAVDGAPELLARAEQRAERLGVRLRTQVAEFPAGLADLGPADLVWSGQAVHHVGDQQGVLNQLAGLLEPGGVLAVVEGGLPPRWLPRDLGFGRCGLQERLDVAMAERFGRMRAELPGSVAVVEDWPGMLRAAGLTDARSRTFLIDHPAPLAEGPRRFVRGSLERCRQVLADLLDTEDLSTLDRLLDPSDPASVDHRTDLFLLTAKTVHFGTAPGA</sequence>
<name>A0ABZ2QS24_9ACTN</name>
<reference evidence="5 6" key="1">
    <citation type="submission" date="2024-03" db="EMBL/GenBank/DDBJ databases">
        <title>The complete genome of Streptomyces sirii sp.nov.</title>
        <authorList>
            <person name="Zakalyukina Y.V."/>
            <person name="Belik A.R."/>
            <person name="Biryukov M.V."/>
            <person name="Baturina O.A."/>
            <person name="Kabilov M.R."/>
        </authorList>
    </citation>
    <scope>NUCLEOTIDE SEQUENCE [LARGE SCALE GENOMIC DNA]</scope>
    <source>
        <strain evidence="5 6">BP-8</strain>
    </source>
</reference>